<dbReference type="RefSeq" id="XP_032816820.1">
    <property type="nucleotide sequence ID" value="XM_032960929.1"/>
</dbReference>
<dbReference type="InterPro" id="IPR027417">
    <property type="entry name" value="P-loop_NTPase"/>
</dbReference>
<accession>A0AAJ7TFC3</accession>
<keyword evidence="4 8" id="KW-0547">Nucleotide-binding</keyword>
<dbReference type="Proteomes" id="UP001318040">
    <property type="component" value="Chromosome 26"/>
</dbReference>
<evidence type="ECO:0000256" key="8">
    <source>
        <dbReference type="RuleBase" id="RU004560"/>
    </source>
</evidence>
<keyword evidence="2" id="KW-0963">Cytoplasm</keyword>
<gene>
    <name evidence="12" type="primary">LOC116946088</name>
</gene>
<proteinExistence type="inferred from homology"/>
<dbReference type="PANTHER" id="PTHR18884">
    <property type="entry name" value="SEPTIN"/>
    <property type="match status" value="1"/>
</dbReference>
<sequence>MDVRRKVRGLVPRAEPEEMMTETPGQDGGVARPPTRVKPNLDAFGYVGIDAVLEQMRRKAMKQGFEFNIMVVGQSGLGKSTLVNTLFKSPVSRKSCTPNHEEKIPKTVEIKSVSHVIEEKGVKMKLTVIDTPGFGDQINNNNCWEPVLKYINDQYEKYLAEEVNITRKKVIPDSRVHCCIYFIPATGHSLRLLDIEFMKRLGKVVNIVPVIAKSDTLTLEERQAFKKKIREQLETQGISIYPHKEHDEDEEDRSVNNKIRELMPFAVVGSDKDYLVNGRKTLGRKTKWGIIEIENVAHCEFSQLRELLIRSHTQDLKEVTSCVHYEGYRVLRLSEGGKDVASVNGLAGKEQLA</sequence>
<evidence type="ECO:0000313" key="11">
    <source>
        <dbReference type="Proteomes" id="UP001318040"/>
    </source>
</evidence>
<dbReference type="PROSITE" id="PS51719">
    <property type="entry name" value="G_SEPTIN"/>
    <property type="match status" value="1"/>
</dbReference>
<evidence type="ECO:0000256" key="1">
    <source>
        <dbReference type="ARBA" id="ARBA00004245"/>
    </source>
</evidence>
<evidence type="ECO:0000256" key="3">
    <source>
        <dbReference type="ARBA" id="ARBA00022618"/>
    </source>
</evidence>
<comment type="similarity">
    <text evidence="8">Belongs to the TRAFAC class TrmE-Era-EngA-EngB-Septin-like GTPase superfamily. Septin GTPase family.</text>
</comment>
<protein>
    <submittedName>
        <fullName evidence="12">Septin-9-like isoform X2</fullName>
    </submittedName>
</protein>
<keyword evidence="3" id="KW-0132">Cell division</keyword>
<feature type="domain" description="Septin-type G" evidence="10">
    <location>
        <begin position="63"/>
        <end position="335"/>
    </location>
</feature>
<evidence type="ECO:0000259" key="10">
    <source>
        <dbReference type="PROSITE" id="PS51719"/>
    </source>
</evidence>
<name>A0AAJ7TFC3_PETMA</name>
<evidence type="ECO:0000256" key="7">
    <source>
        <dbReference type="ARBA" id="ARBA00023306"/>
    </source>
</evidence>
<dbReference type="GO" id="GO:0005525">
    <property type="term" value="F:GTP binding"/>
    <property type="evidence" value="ECO:0007669"/>
    <property type="project" value="UniProtKB-KW"/>
</dbReference>
<keyword evidence="11" id="KW-1185">Reference proteome</keyword>
<evidence type="ECO:0000256" key="4">
    <source>
        <dbReference type="ARBA" id="ARBA00022741"/>
    </source>
</evidence>
<evidence type="ECO:0000313" key="12">
    <source>
        <dbReference type="RefSeq" id="XP_032816820.1"/>
    </source>
</evidence>
<dbReference type="GO" id="GO:0005856">
    <property type="term" value="C:cytoskeleton"/>
    <property type="evidence" value="ECO:0007669"/>
    <property type="project" value="UniProtKB-SubCell"/>
</dbReference>
<dbReference type="InterPro" id="IPR030379">
    <property type="entry name" value="G_SEPTIN_dom"/>
</dbReference>
<dbReference type="GO" id="GO:0051301">
    <property type="term" value="P:cell division"/>
    <property type="evidence" value="ECO:0007669"/>
    <property type="project" value="UniProtKB-KW"/>
</dbReference>
<dbReference type="InterPro" id="IPR016491">
    <property type="entry name" value="Septin"/>
</dbReference>
<feature type="region of interest" description="Disordered" evidence="9">
    <location>
        <begin position="1"/>
        <end position="33"/>
    </location>
</feature>
<dbReference type="SUPFAM" id="SSF52540">
    <property type="entry name" value="P-loop containing nucleoside triphosphate hydrolases"/>
    <property type="match status" value="1"/>
</dbReference>
<evidence type="ECO:0000256" key="6">
    <source>
        <dbReference type="ARBA" id="ARBA00023212"/>
    </source>
</evidence>
<keyword evidence="6" id="KW-0206">Cytoskeleton</keyword>
<evidence type="ECO:0000256" key="2">
    <source>
        <dbReference type="ARBA" id="ARBA00022490"/>
    </source>
</evidence>
<dbReference type="Gene3D" id="3.40.50.300">
    <property type="entry name" value="P-loop containing nucleotide triphosphate hydrolases"/>
    <property type="match status" value="1"/>
</dbReference>
<keyword evidence="7" id="KW-0131">Cell cycle</keyword>
<reference evidence="12" key="1">
    <citation type="submission" date="2025-08" db="UniProtKB">
        <authorList>
            <consortium name="RefSeq"/>
        </authorList>
    </citation>
    <scope>IDENTIFICATION</scope>
    <source>
        <tissue evidence="12">Sperm</tissue>
    </source>
</reference>
<evidence type="ECO:0000256" key="5">
    <source>
        <dbReference type="ARBA" id="ARBA00023134"/>
    </source>
</evidence>
<evidence type="ECO:0000256" key="9">
    <source>
        <dbReference type="SAM" id="MobiDB-lite"/>
    </source>
</evidence>
<dbReference type="CDD" id="cd01850">
    <property type="entry name" value="CDC_Septin"/>
    <property type="match status" value="1"/>
</dbReference>
<organism evidence="11 12">
    <name type="scientific">Petromyzon marinus</name>
    <name type="common">Sea lamprey</name>
    <dbReference type="NCBI Taxonomy" id="7757"/>
    <lineage>
        <taxon>Eukaryota</taxon>
        <taxon>Metazoa</taxon>
        <taxon>Chordata</taxon>
        <taxon>Craniata</taxon>
        <taxon>Vertebrata</taxon>
        <taxon>Cyclostomata</taxon>
        <taxon>Hyperoartia</taxon>
        <taxon>Petromyzontiformes</taxon>
        <taxon>Petromyzontidae</taxon>
        <taxon>Petromyzon</taxon>
    </lineage>
</organism>
<comment type="subcellular location">
    <subcellularLocation>
        <location evidence="1">Cytoplasm</location>
        <location evidence="1">Cytoskeleton</location>
    </subcellularLocation>
</comment>
<keyword evidence="5 8" id="KW-0342">GTP-binding</keyword>
<dbReference type="FunFam" id="3.40.50.300:FF:000143">
    <property type="entry name" value="septin-9 isoform X1"/>
    <property type="match status" value="1"/>
</dbReference>
<dbReference type="PIRSF" id="PIRSF006698">
    <property type="entry name" value="Septin"/>
    <property type="match status" value="1"/>
</dbReference>
<dbReference type="AlphaFoldDB" id="A0AAJ7TFC3"/>
<dbReference type="Pfam" id="PF00735">
    <property type="entry name" value="Septin"/>
    <property type="match status" value="1"/>
</dbReference>